<reference evidence="2 3" key="1">
    <citation type="submission" date="2019-12" db="EMBL/GenBank/DDBJ databases">
        <title>Complete genome sequence of Pseudomonas stutzeri.</title>
        <authorList>
            <person name="Lim S.R."/>
            <person name="Kim J.H."/>
        </authorList>
    </citation>
    <scope>NUCLEOTIDE SEQUENCE [LARGE SCALE GENOMIC DNA]</scope>
    <source>
        <strain evidence="2 3">PM101005</strain>
    </source>
</reference>
<keyword evidence="1" id="KW-1133">Transmembrane helix</keyword>
<name>A0A6I6LUT2_STUST</name>
<protein>
    <submittedName>
        <fullName evidence="2">Uncharacterized protein</fullName>
    </submittedName>
</protein>
<keyword evidence="1" id="KW-0812">Transmembrane</keyword>
<dbReference type="EMBL" id="CP046902">
    <property type="protein sequence ID" value="QGZ32315.1"/>
    <property type="molecule type" value="Genomic_DNA"/>
</dbReference>
<evidence type="ECO:0000313" key="3">
    <source>
        <dbReference type="Proteomes" id="UP000438983"/>
    </source>
</evidence>
<feature type="transmembrane region" description="Helical" evidence="1">
    <location>
        <begin position="12"/>
        <end position="33"/>
    </location>
</feature>
<evidence type="ECO:0000313" key="2">
    <source>
        <dbReference type="EMBL" id="QGZ32315.1"/>
    </source>
</evidence>
<keyword evidence="1" id="KW-0472">Membrane</keyword>
<accession>A0A6I6LUT2</accession>
<evidence type="ECO:0000256" key="1">
    <source>
        <dbReference type="SAM" id="Phobius"/>
    </source>
</evidence>
<proteinExistence type="predicted"/>
<dbReference type="Proteomes" id="UP000438983">
    <property type="component" value="Chromosome"/>
</dbReference>
<organism evidence="2 3">
    <name type="scientific">Stutzerimonas stutzeri</name>
    <name type="common">Pseudomonas stutzeri</name>
    <dbReference type="NCBI Taxonomy" id="316"/>
    <lineage>
        <taxon>Bacteria</taxon>
        <taxon>Pseudomonadati</taxon>
        <taxon>Pseudomonadota</taxon>
        <taxon>Gammaproteobacteria</taxon>
        <taxon>Pseudomonadales</taxon>
        <taxon>Pseudomonadaceae</taxon>
        <taxon>Stutzerimonas</taxon>
    </lineage>
</organism>
<sequence>MVLSIDFSELSSLATVLNSMALLIALSGAWLLLATRWRRQLAAGAAPVAGARTAAVDQLGAAGTQRLDRFFYAFGFGSLALAALLSSLTRLL</sequence>
<gene>
    <name evidence="2" type="ORF">GQA94_20525</name>
</gene>
<dbReference type="AlphaFoldDB" id="A0A6I6LUT2"/>
<feature type="transmembrane region" description="Helical" evidence="1">
    <location>
        <begin position="70"/>
        <end position="89"/>
    </location>
</feature>